<dbReference type="InterPro" id="IPR016181">
    <property type="entry name" value="Acyl_CoA_acyltransferase"/>
</dbReference>
<dbReference type="PATRIC" id="fig|433924.3.peg.4800"/>
<dbReference type="CDD" id="cd04301">
    <property type="entry name" value="NAT_SF"/>
    <property type="match status" value="1"/>
</dbReference>
<reference evidence="2 3" key="1">
    <citation type="journal article" date="2016" name="Front. Microbiol.">
        <title>Genomic Resource of Rice Seed Associated Bacteria.</title>
        <authorList>
            <person name="Midha S."/>
            <person name="Bansal K."/>
            <person name="Sharma S."/>
            <person name="Kumar N."/>
            <person name="Patil P.P."/>
            <person name="Chaudhry V."/>
            <person name="Patil P.B."/>
        </authorList>
    </citation>
    <scope>NUCLEOTIDE SEQUENCE [LARGE SCALE GENOMIC DNA]</scope>
    <source>
        <strain evidence="2 3">NS331</strain>
    </source>
</reference>
<dbReference type="Pfam" id="PF00583">
    <property type="entry name" value="Acetyltransf_1"/>
    <property type="match status" value="1"/>
</dbReference>
<protein>
    <submittedName>
        <fullName evidence="2">GCN5 family acetyltransferase</fullName>
    </submittedName>
</protein>
<comment type="caution">
    <text evidence="2">The sequence shown here is derived from an EMBL/GenBank/DDBJ whole genome shotgun (WGS) entry which is preliminary data.</text>
</comment>
<dbReference type="AlphaFoldDB" id="A0A147GT94"/>
<sequence>MPSPPMRWRPMLRSDLAAVLGIAALVHPGYPEREAVFAERIALFGAGCLCLEAAGGALAGYVLSHPWQADAAPALDTLLRRLPVSAPAYYLHDLALLPAARGQGAAGEAVALLAAQARGAACREMALVAVNGSAAFWGRQGFAVRAVPALAPKLASYDAAARFMVRLL</sequence>
<organism evidence="2 3">
    <name type="scientific">Pseudacidovorax intermedius</name>
    <dbReference type="NCBI Taxonomy" id="433924"/>
    <lineage>
        <taxon>Bacteria</taxon>
        <taxon>Pseudomonadati</taxon>
        <taxon>Pseudomonadota</taxon>
        <taxon>Betaproteobacteria</taxon>
        <taxon>Burkholderiales</taxon>
        <taxon>Comamonadaceae</taxon>
        <taxon>Pseudacidovorax</taxon>
    </lineage>
</organism>
<name>A0A147GT94_9BURK</name>
<dbReference type="GO" id="GO:0016747">
    <property type="term" value="F:acyltransferase activity, transferring groups other than amino-acyl groups"/>
    <property type="evidence" value="ECO:0007669"/>
    <property type="project" value="InterPro"/>
</dbReference>
<accession>A0A147GT94</accession>
<dbReference type="OrthoDB" id="359414at2"/>
<evidence type="ECO:0000313" key="2">
    <source>
        <dbReference type="EMBL" id="KTT20555.1"/>
    </source>
</evidence>
<evidence type="ECO:0000313" key="3">
    <source>
        <dbReference type="Proteomes" id="UP000072741"/>
    </source>
</evidence>
<feature type="domain" description="N-acetyltransferase" evidence="1">
    <location>
        <begin position="6"/>
        <end position="168"/>
    </location>
</feature>
<keyword evidence="3" id="KW-1185">Reference proteome</keyword>
<dbReference type="PROSITE" id="PS51186">
    <property type="entry name" value="GNAT"/>
    <property type="match status" value="1"/>
</dbReference>
<dbReference type="Gene3D" id="3.40.630.30">
    <property type="match status" value="1"/>
</dbReference>
<dbReference type="Proteomes" id="UP000072741">
    <property type="component" value="Unassembled WGS sequence"/>
</dbReference>
<gene>
    <name evidence="2" type="ORF">NS331_13650</name>
</gene>
<proteinExistence type="predicted"/>
<keyword evidence="2" id="KW-0808">Transferase</keyword>
<dbReference type="SUPFAM" id="SSF55729">
    <property type="entry name" value="Acyl-CoA N-acyltransferases (Nat)"/>
    <property type="match status" value="1"/>
</dbReference>
<dbReference type="EMBL" id="LDSL01000080">
    <property type="protein sequence ID" value="KTT20555.1"/>
    <property type="molecule type" value="Genomic_DNA"/>
</dbReference>
<dbReference type="InterPro" id="IPR000182">
    <property type="entry name" value="GNAT_dom"/>
</dbReference>
<evidence type="ECO:0000259" key="1">
    <source>
        <dbReference type="PROSITE" id="PS51186"/>
    </source>
</evidence>